<dbReference type="AlphaFoldDB" id="A0ABD2HP79"/>
<dbReference type="Pfam" id="PF05699">
    <property type="entry name" value="Dimer_Tnp_hAT"/>
    <property type="match status" value="1"/>
</dbReference>
<dbReference type="InterPro" id="IPR008906">
    <property type="entry name" value="HATC_C_dom"/>
</dbReference>
<feature type="domain" description="HAT C-terminal dimerisation" evidence="1">
    <location>
        <begin position="417"/>
        <end position="488"/>
    </location>
</feature>
<dbReference type="InterPro" id="IPR012337">
    <property type="entry name" value="RNaseH-like_sf"/>
</dbReference>
<proteinExistence type="predicted"/>
<reference evidence="2 3" key="1">
    <citation type="submission" date="2024-10" db="EMBL/GenBank/DDBJ databases">
        <authorList>
            <person name="Kim D."/>
        </authorList>
    </citation>
    <scope>NUCLEOTIDE SEQUENCE [LARGE SCALE GENOMIC DNA]</scope>
    <source>
        <strain evidence="2">Taebaek</strain>
    </source>
</reference>
<evidence type="ECO:0000313" key="3">
    <source>
        <dbReference type="Proteomes" id="UP001620645"/>
    </source>
</evidence>
<evidence type="ECO:0000313" key="2">
    <source>
        <dbReference type="EMBL" id="KAL3069314.1"/>
    </source>
</evidence>
<name>A0ABD2HP79_HETSC</name>
<dbReference type="Proteomes" id="UP001620645">
    <property type="component" value="Unassembled WGS sequence"/>
</dbReference>
<dbReference type="PANTHER" id="PTHR37162:SF10">
    <property type="entry name" value="DUF4371 DOMAIN-CONTAINING PROTEIN"/>
    <property type="match status" value="1"/>
</dbReference>
<comment type="caution">
    <text evidence="2">The sequence shown here is derived from an EMBL/GenBank/DDBJ whole genome shotgun (WGS) entry which is preliminary data.</text>
</comment>
<dbReference type="SUPFAM" id="SSF53098">
    <property type="entry name" value="Ribonuclease H-like"/>
    <property type="match status" value="1"/>
</dbReference>
<accession>A0ABD2HP79</accession>
<dbReference type="PANTHER" id="PTHR37162">
    <property type="entry name" value="HAT FAMILY DIMERISATION DOMAINCONTAINING PROTEIN-RELATED"/>
    <property type="match status" value="1"/>
</dbReference>
<sequence length="528" mass="59759">MPPKRKNVYLESYEKEFRHIKKSRKGEEFALCVVCNDDINLLSIGKSAISLHQKTGKHQKAAKAANRSIPLQEFLPNTSAPSTEDRKILAAEGTIAYNTAQHCQSFCSLDCLSSDGLLRTIFPDSTIAKKISCGQTKTSKILTGVLAPYSVKKIVEQLADKPFSLSIDASNFGNQKLFPLVVRFFTKDNGIETRLIDLESLPGETSFEVHQWINKIMEKYDLNVSNLTALSADNTKANFGGEERAGENNLFFRLRQQNERLIGVGCVCHVLHNAAKKATDNLRIEGRAMDIEAVIFKMAGHFKNSTKRIEELKGFCEELEVEFELLNRHGPTRVDINEQRVGQNYSDGIFVLHIGSAYLDKWHRVDRFPEKLEWVALVSRKIPHDDALSLARQIAPELTNDLFDDVSEANQILNSFPNDEFQQLTPEQKWKKRFEADLPNLLKLVSVVLSVPVSNAFVERVFSLCGSQWTDVRNSLQVGTVKALVQTKVNYDLSCPQIYHVLISNHKLLEKIGGWENTFDNQFQLFLR</sequence>
<gene>
    <name evidence="2" type="ORF">niasHS_018039</name>
</gene>
<protein>
    <recommendedName>
        <fullName evidence="1">HAT C-terminal dimerisation domain-containing protein</fullName>
    </recommendedName>
</protein>
<evidence type="ECO:0000259" key="1">
    <source>
        <dbReference type="Pfam" id="PF05699"/>
    </source>
</evidence>
<organism evidence="2 3">
    <name type="scientific">Heterodera schachtii</name>
    <name type="common">Sugarbeet cyst nematode worm</name>
    <name type="synonym">Tylenchus schachtii</name>
    <dbReference type="NCBI Taxonomy" id="97005"/>
    <lineage>
        <taxon>Eukaryota</taxon>
        <taxon>Metazoa</taxon>
        <taxon>Ecdysozoa</taxon>
        <taxon>Nematoda</taxon>
        <taxon>Chromadorea</taxon>
        <taxon>Rhabditida</taxon>
        <taxon>Tylenchina</taxon>
        <taxon>Tylenchomorpha</taxon>
        <taxon>Tylenchoidea</taxon>
        <taxon>Heteroderidae</taxon>
        <taxon>Heteroderinae</taxon>
        <taxon>Heterodera</taxon>
    </lineage>
</organism>
<dbReference type="EMBL" id="JBICCN010000429">
    <property type="protein sequence ID" value="KAL3069314.1"/>
    <property type="molecule type" value="Genomic_DNA"/>
</dbReference>
<keyword evidence="3" id="KW-1185">Reference proteome</keyword>